<comment type="similarity">
    <text evidence="1">Belongs to the LysR transcriptional regulatory family.</text>
</comment>
<evidence type="ECO:0000256" key="1">
    <source>
        <dbReference type="ARBA" id="ARBA00009437"/>
    </source>
</evidence>
<dbReference type="InterPro" id="IPR036390">
    <property type="entry name" value="WH_DNA-bd_sf"/>
</dbReference>
<dbReference type="InterPro" id="IPR005119">
    <property type="entry name" value="LysR_subst-bd"/>
</dbReference>
<feature type="domain" description="HTH lysR-type" evidence="5">
    <location>
        <begin position="1"/>
        <end position="60"/>
    </location>
</feature>
<dbReference type="EMBL" id="JARXNH020000057">
    <property type="protein sequence ID" value="MEK0250385.1"/>
    <property type="molecule type" value="Genomic_DNA"/>
</dbReference>
<keyword evidence="3" id="KW-0238">DNA-binding</keyword>
<keyword evidence="7" id="KW-1185">Reference proteome</keyword>
<evidence type="ECO:0000256" key="4">
    <source>
        <dbReference type="ARBA" id="ARBA00023163"/>
    </source>
</evidence>
<evidence type="ECO:0000313" key="7">
    <source>
        <dbReference type="Proteomes" id="UP001334005"/>
    </source>
</evidence>
<sequence length="315" mass="34143">MMNKLKAMEIFIRVAETGNLSAAARSLGLTQPAVSQQVMALEQSLGVALLLRTTRSVTLTEPGERYYQQIRPILDALTETEETLLSQQQKLSGTLRVQVPTGIGQHLLTPIVIAFQQRNPQLSVELMLEDRLADVVSEGIDLAIRLGEPTGLSQVVRRLAKVQRVLVAAPHYLQQAGTPSRLSELAQHRTLRYSGLAAGDELTLDGPGGKETVRLNAVFRANNSFSLIAALEAGGGIGGIQQPLVASQLAQGTLIQVLPDYRWQPLALYALYPARRFIPLKARMLTEAIISGLNNVSGIAMHRSLDPRGTSFAGL</sequence>
<dbReference type="PANTHER" id="PTHR30537:SF5">
    <property type="entry name" value="HTH-TYPE TRANSCRIPTIONAL ACTIVATOR TTDR-RELATED"/>
    <property type="match status" value="1"/>
</dbReference>
<evidence type="ECO:0000313" key="6">
    <source>
        <dbReference type="EMBL" id="MEK0250385.1"/>
    </source>
</evidence>
<evidence type="ECO:0000259" key="5">
    <source>
        <dbReference type="PROSITE" id="PS50931"/>
    </source>
</evidence>
<dbReference type="InterPro" id="IPR058163">
    <property type="entry name" value="LysR-type_TF_proteobact-type"/>
</dbReference>
<name>A0ABU8ZA04_9ENTR</name>
<dbReference type="PROSITE" id="PS50931">
    <property type="entry name" value="HTH_LYSR"/>
    <property type="match status" value="1"/>
</dbReference>
<dbReference type="InterPro" id="IPR036388">
    <property type="entry name" value="WH-like_DNA-bd_sf"/>
</dbReference>
<dbReference type="Gene3D" id="3.40.190.290">
    <property type="match status" value="1"/>
</dbReference>
<protein>
    <submittedName>
        <fullName evidence="6">LysR family transcriptional regulator</fullName>
    </submittedName>
</protein>
<reference evidence="6 7" key="1">
    <citation type="submission" date="2024-03" db="EMBL/GenBank/DDBJ databases">
        <title>Two novel Raoultella species associated with bleeding cankers of broadleaf hosts, Raoultella scottia sp. nov. and Raoultella lignicola sp. nov.</title>
        <authorList>
            <person name="Brady C.L."/>
        </authorList>
    </citation>
    <scope>NUCLEOTIDE SEQUENCE [LARGE SCALE GENOMIC DNA]</scope>
    <source>
        <strain evidence="6 7">BAC 10a-01-01</strain>
    </source>
</reference>
<gene>
    <name evidence="6" type="ORF">QFI66_020060</name>
</gene>
<comment type="caution">
    <text evidence="6">The sequence shown here is derived from an EMBL/GenBank/DDBJ whole genome shotgun (WGS) entry which is preliminary data.</text>
</comment>
<organism evidence="6 7">
    <name type="scientific">Raoultella scottii</name>
    <dbReference type="NCBI Taxonomy" id="3040937"/>
    <lineage>
        <taxon>Bacteria</taxon>
        <taxon>Pseudomonadati</taxon>
        <taxon>Pseudomonadota</taxon>
        <taxon>Gammaproteobacteria</taxon>
        <taxon>Enterobacterales</taxon>
        <taxon>Enterobacteriaceae</taxon>
        <taxon>Klebsiella/Raoultella group</taxon>
        <taxon>Raoultella</taxon>
    </lineage>
</organism>
<proteinExistence type="inferred from homology"/>
<dbReference type="Proteomes" id="UP001334005">
    <property type="component" value="Unassembled WGS sequence"/>
</dbReference>
<dbReference type="CDD" id="cd08422">
    <property type="entry name" value="PBP2_CrgA_like"/>
    <property type="match status" value="1"/>
</dbReference>
<dbReference type="Gene3D" id="1.10.10.10">
    <property type="entry name" value="Winged helix-like DNA-binding domain superfamily/Winged helix DNA-binding domain"/>
    <property type="match status" value="1"/>
</dbReference>
<accession>A0ABU8ZA04</accession>
<dbReference type="SUPFAM" id="SSF46785">
    <property type="entry name" value="Winged helix' DNA-binding domain"/>
    <property type="match status" value="1"/>
</dbReference>
<dbReference type="InterPro" id="IPR000847">
    <property type="entry name" value="LysR_HTH_N"/>
</dbReference>
<evidence type="ECO:0000256" key="3">
    <source>
        <dbReference type="ARBA" id="ARBA00023125"/>
    </source>
</evidence>
<dbReference type="Pfam" id="PF03466">
    <property type="entry name" value="LysR_substrate"/>
    <property type="match status" value="1"/>
</dbReference>
<keyword evidence="4" id="KW-0804">Transcription</keyword>
<dbReference type="RefSeq" id="WP_331835484.1">
    <property type="nucleotide sequence ID" value="NZ_JARXNH020000057.1"/>
</dbReference>
<dbReference type="PRINTS" id="PR00039">
    <property type="entry name" value="HTHLYSR"/>
</dbReference>
<dbReference type="SUPFAM" id="SSF53850">
    <property type="entry name" value="Periplasmic binding protein-like II"/>
    <property type="match status" value="1"/>
</dbReference>
<dbReference type="Pfam" id="PF00126">
    <property type="entry name" value="HTH_1"/>
    <property type="match status" value="1"/>
</dbReference>
<evidence type="ECO:0000256" key="2">
    <source>
        <dbReference type="ARBA" id="ARBA00023015"/>
    </source>
</evidence>
<dbReference type="PANTHER" id="PTHR30537">
    <property type="entry name" value="HTH-TYPE TRANSCRIPTIONAL REGULATOR"/>
    <property type="match status" value="1"/>
</dbReference>
<keyword evidence="2" id="KW-0805">Transcription regulation</keyword>